<evidence type="ECO:0000313" key="8">
    <source>
        <dbReference type="EMBL" id="GAA0379443.1"/>
    </source>
</evidence>
<gene>
    <name evidence="8" type="ORF">GCM10010319_67530</name>
</gene>
<dbReference type="InterPro" id="IPR016032">
    <property type="entry name" value="Sig_transdc_resp-reg_C-effctor"/>
</dbReference>
<evidence type="ECO:0000256" key="1">
    <source>
        <dbReference type="ARBA" id="ARBA00005820"/>
    </source>
</evidence>
<keyword evidence="3" id="KW-0805">Transcription regulation</keyword>
<keyword evidence="4 6" id="KW-0238">DNA-binding</keyword>
<evidence type="ECO:0000259" key="7">
    <source>
        <dbReference type="PROSITE" id="PS51755"/>
    </source>
</evidence>
<feature type="DNA-binding region" description="OmpR/PhoB-type" evidence="6">
    <location>
        <begin position="1"/>
        <end position="99"/>
    </location>
</feature>
<dbReference type="Pfam" id="PF00486">
    <property type="entry name" value="Trans_reg_C"/>
    <property type="match status" value="1"/>
</dbReference>
<accession>A0ABN0Y1Q2</accession>
<dbReference type="Gene3D" id="1.25.40.10">
    <property type="entry name" value="Tetratricopeptide repeat domain"/>
    <property type="match status" value="1"/>
</dbReference>
<keyword evidence="2" id="KW-0902">Two-component regulatory system</keyword>
<dbReference type="Pfam" id="PF03704">
    <property type="entry name" value="BTAD"/>
    <property type="match status" value="1"/>
</dbReference>
<evidence type="ECO:0000256" key="6">
    <source>
        <dbReference type="PROSITE-ProRule" id="PRU01091"/>
    </source>
</evidence>
<keyword evidence="9" id="KW-1185">Reference proteome</keyword>
<dbReference type="PANTHER" id="PTHR35807">
    <property type="entry name" value="TRANSCRIPTIONAL REGULATOR REDD-RELATED"/>
    <property type="match status" value="1"/>
</dbReference>
<dbReference type="PROSITE" id="PS51755">
    <property type="entry name" value="OMPR_PHOB"/>
    <property type="match status" value="1"/>
</dbReference>
<name>A0ABN0Y1Q2_9ACTN</name>
<dbReference type="CDD" id="cd15831">
    <property type="entry name" value="BTAD"/>
    <property type="match status" value="1"/>
</dbReference>
<evidence type="ECO:0000256" key="4">
    <source>
        <dbReference type="ARBA" id="ARBA00023125"/>
    </source>
</evidence>
<proteinExistence type="inferred from homology"/>
<keyword evidence="5" id="KW-0804">Transcription</keyword>
<dbReference type="InterPro" id="IPR011990">
    <property type="entry name" value="TPR-like_helical_dom_sf"/>
</dbReference>
<dbReference type="RefSeq" id="WP_301888494.1">
    <property type="nucleotide sequence ID" value="NZ_BAAABW010000039.1"/>
</dbReference>
<dbReference type="InterPro" id="IPR001867">
    <property type="entry name" value="OmpR/PhoB-type_DNA-bd"/>
</dbReference>
<protein>
    <recommendedName>
        <fullName evidence="7">OmpR/PhoB-type domain-containing protein</fullName>
    </recommendedName>
</protein>
<evidence type="ECO:0000256" key="3">
    <source>
        <dbReference type="ARBA" id="ARBA00023015"/>
    </source>
</evidence>
<comment type="similarity">
    <text evidence="1">Belongs to the AfsR/DnrI/RedD regulatory family.</text>
</comment>
<feature type="domain" description="OmpR/PhoB-type" evidence="7">
    <location>
        <begin position="1"/>
        <end position="99"/>
    </location>
</feature>
<dbReference type="InterPro" id="IPR051677">
    <property type="entry name" value="AfsR-DnrI-RedD_regulator"/>
</dbReference>
<evidence type="ECO:0000256" key="5">
    <source>
        <dbReference type="ARBA" id="ARBA00023163"/>
    </source>
</evidence>
<dbReference type="SUPFAM" id="SSF46894">
    <property type="entry name" value="C-terminal effector domain of the bipartite response regulators"/>
    <property type="match status" value="1"/>
</dbReference>
<reference evidence="8 9" key="1">
    <citation type="journal article" date="2019" name="Int. J. Syst. Evol. Microbiol.">
        <title>The Global Catalogue of Microorganisms (GCM) 10K type strain sequencing project: providing services to taxonomists for standard genome sequencing and annotation.</title>
        <authorList>
            <consortium name="The Broad Institute Genomics Platform"/>
            <consortium name="The Broad Institute Genome Sequencing Center for Infectious Disease"/>
            <person name="Wu L."/>
            <person name="Ma J."/>
        </authorList>
    </citation>
    <scope>NUCLEOTIDE SEQUENCE [LARGE SCALE GENOMIC DNA]</scope>
    <source>
        <strain evidence="8 9">JCM 4565</strain>
    </source>
</reference>
<dbReference type="EMBL" id="BAAABW010000039">
    <property type="protein sequence ID" value="GAA0379443.1"/>
    <property type="molecule type" value="Genomic_DNA"/>
</dbReference>
<dbReference type="InterPro" id="IPR036388">
    <property type="entry name" value="WH-like_DNA-bd_sf"/>
</dbReference>
<evidence type="ECO:0000256" key="2">
    <source>
        <dbReference type="ARBA" id="ARBA00023012"/>
    </source>
</evidence>
<dbReference type="PANTHER" id="PTHR35807:SF1">
    <property type="entry name" value="TRANSCRIPTIONAL REGULATOR REDD"/>
    <property type="match status" value="1"/>
</dbReference>
<dbReference type="Gene3D" id="1.10.10.10">
    <property type="entry name" value="Winged helix-like DNA-binding domain superfamily/Winged helix DNA-binding domain"/>
    <property type="match status" value="1"/>
</dbReference>
<comment type="caution">
    <text evidence="8">The sequence shown here is derived from an EMBL/GenBank/DDBJ whole genome shotgun (WGS) entry which is preliminary data.</text>
</comment>
<evidence type="ECO:0000313" key="9">
    <source>
        <dbReference type="Proteomes" id="UP001500063"/>
    </source>
</evidence>
<dbReference type="SUPFAM" id="SSF48452">
    <property type="entry name" value="TPR-like"/>
    <property type="match status" value="1"/>
</dbReference>
<dbReference type="SMART" id="SM00862">
    <property type="entry name" value="Trans_reg_C"/>
    <property type="match status" value="1"/>
</dbReference>
<dbReference type="Proteomes" id="UP001500063">
    <property type="component" value="Unassembled WGS sequence"/>
</dbReference>
<organism evidence="8 9">
    <name type="scientific">Streptomyces blastmyceticus</name>
    <dbReference type="NCBI Taxonomy" id="68180"/>
    <lineage>
        <taxon>Bacteria</taxon>
        <taxon>Bacillati</taxon>
        <taxon>Actinomycetota</taxon>
        <taxon>Actinomycetes</taxon>
        <taxon>Kitasatosporales</taxon>
        <taxon>Streptomycetaceae</taxon>
        <taxon>Streptomyces</taxon>
    </lineage>
</organism>
<sequence length="269" mass="29884">MDGDGCFCVLGPLRVTADGQTVSIPAGKQRALLATLLVNANEVVPVGELVDRLWCEDLPDRPRRALHTLLTRLRRSLDGTGAGLGRHIRTTPGGYTIEIAPHHLDHMRFAELTRRAQAAADRGDTGAEAGLLTEALALWHGEPLADIESDCVRRDATPQLLEGWFKASERYHDVCLSLGRHHEIVGELRTLTVKYPFQEHRWSQLMIALHRCGRTGEALEAYAAVSHAFRDQLGVEPGERLRRLHVALLRDEAEPVPRGPMERYGHQAC</sequence>
<dbReference type="SMART" id="SM01043">
    <property type="entry name" value="BTAD"/>
    <property type="match status" value="1"/>
</dbReference>
<dbReference type="InterPro" id="IPR005158">
    <property type="entry name" value="BTAD"/>
</dbReference>